<evidence type="ECO:0000313" key="4">
    <source>
        <dbReference type="Proteomes" id="UP000540490"/>
    </source>
</evidence>
<dbReference type="Proteomes" id="UP000540490">
    <property type="component" value="Unassembled WGS sequence"/>
</dbReference>
<evidence type="ECO:0000313" key="3">
    <source>
        <dbReference type="EMBL" id="MBB2193959.1"/>
    </source>
</evidence>
<dbReference type="Gene3D" id="3.40.50.620">
    <property type="entry name" value="HUPs"/>
    <property type="match status" value="1"/>
</dbReference>
<proteinExistence type="predicted"/>
<evidence type="ECO:0000259" key="2">
    <source>
        <dbReference type="Pfam" id="PF01012"/>
    </source>
</evidence>
<keyword evidence="1" id="KW-0249">Electron transport</keyword>
<sequence>MMRSIVLLSGGIDPLSGRPAPPQGEIAAIGLARSIGGAAEGLHAGGPSPALRLAAAHGLARVDCLDGGGNAVEALATYLATYLGADPPDLVLAGRQARGGEDSGMLPYLLAERLGWPLLAGVIAVGAAADGWLSVMIGLPQGARQEARVRLPCILVAHDAAPAPPFIFDRARRAELRVVPVAGPAPVAAEGAAEGDDRPYRARPRLIGASARTGAGQVLDHPDIAEAATVLRDHLRALGVLGPSRGASPDA</sequence>
<accession>A0ABR6F8H4</accession>
<dbReference type="InterPro" id="IPR014730">
    <property type="entry name" value="ETF_a/b_N"/>
</dbReference>
<gene>
    <name evidence="3" type="ORF">HLH25_09945</name>
</gene>
<feature type="domain" description="Electron transfer flavoprotein alpha/beta-subunit N-terminal" evidence="2">
    <location>
        <begin position="28"/>
        <end position="182"/>
    </location>
</feature>
<dbReference type="InterPro" id="IPR014729">
    <property type="entry name" value="Rossmann-like_a/b/a_fold"/>
</dbReference>
<organism evidence="3 4">
    <name type="scientific">Gluconacetobacter dulcium</name>
    <dbReference type="NCBI Taxonomy" id="2729096"/>
    <lineage>
        <taxon>Bacteria</taxon>
        <taxon>Pseudomonadati</taxon>
        <taxon>Pseudomonadota</taxon>
        <taxon>Alphaproteobacteria</taxon>
        <taxon>Acetobacterales</taxon>
        <taxon>Acetobacteraceae</taxon>
        <taxon>Gluconacetobacter</taxon>
    </lineage>
</organism>
<protein>
    <submittedName>
        <fullName evidence="3">Electron transfer flavoprotein subunit beta</fullName>
    </submittedName>
</protein>
<name>A0ABR6F8H4_9PROT</name>
<evidence type="ECO:0000256" key="1">
    <source>
        <dbReference type="ARBA" id="ARBA00022982"/>
    </source>
</evidence>
<dbReference type="Pfam" id="PF01012">
    <property type="entry name" value="ETF"/>
    <property type="match status" value="1"/>
</dbReference>
<dbReference type="SUPFAM" id="SSF52402">
    <property type="entry name" value="Adenine nucleotide alpha hydrolases-like"/>
    <property type="match status" value="1"/>
</dbReference>
<comment type="caution">
    <text evidence="3">The sequence shown here is derived from an EMBL/GenBank/DDBJ whole genome shotgun (WGS) entry which is preliminary data.</text>
</comment>
<keyword evidence="1" id="KW-0813">Transport</keyword>
<dbReference type="EMBL" id="JABEQN010000010">
    <property type="protein sequence ID" value="MBB2193959.1"/>
    <property type="molecule type" value="Genomic_DNA"/>
</dbReference>
<keyword evidence="4" id="KW-1185">Reference proteome</keyword>
<reference evidence="3 4" key="1">
    <citation type="submission" date="2020-04" db="EMBL/GenBank/DDBJ databases">
        <title>Description of novel Gluconacetobacter.</title>
        <authorList>
            <person name="Sombolestani A."/>
        </authorList>
    </citation>
    <scope>NUCLEOTIDE SEQUENCE [LARGE SCALE GENOMIC DNA]</scope>
    <source>
        <strain evidence="3 4">LMG 1728</strain>
    </source>
</reference>